<evidence type="ECO:0000313" key="1">
    <source>
        <dbReference type="EMBL" id="MPC16713.1"/>
    </source>
</evidence>
<protein>
    <submittedName>
        <fullName evidence="1">Uncharacterized protein</fullName>
    </submittedName>
</protein>
<dbReference type="Proteomes" id="UP000324222">
    <property type="component" value="Unassembled WGS sequence"/>
</dbReference>
<gene>
    <name evidence="1" type="ORF">E2C01_009545</name>
</gene>
<sequence length="325" mass="34768">MLRLNAISIMAAEEVWSHAATGPLSLITLVSAIRSAITEPPPVDTGMVTTLELIFSTNCAIVFIAPIPAVSVPVADKSDVNTVPIATSELKILVTVLPTGGRLITQISAVWLAVTHSTLCYASAITTLVHGVRVASTPAWFITSIPAVWIPITHSVDINACSVPTGVVSLWVTGTLVLIRFISAVNPAIASHTDIQASAIIAAEVKGRVTCAVAVTFIRVVWAVIEAITVTSAVYTLSRRIGTCPLMDVITRQLIYCVGVKHKNTDISKHATLYFTFANERLLISLLAVMGCLHNRWHSPGIDGRCNPAGSYRSPGHHYPHNKRS</sequence>
<proteinExistence type="predicted"/>
<dbReference type="EMBL" id="VSRR010000529">
    <property type="protein sequence ID" value="MPC16713.1"/>
    <property type="molecule type" value="Genomic_DNA"/>
</dbReference>
<accession>A0A5B7D629</accession>
<comment type="caution">
    <text evidence="1">The sequence shown here is derived from an EMBL/GenBank/DDBJ whole genome shotgun (WGS) entry which is preliminary data.</text>
</comment>
<evidence type="ECO:0000313" key="2">
    <source>
        <dbReference type="Proteomes" id="UP000324222"/>
    </source>
</evidence>
<name>A0A5B7D629_PORTR</name>
<reference evidence="1 2" key="1">
    <citation type="submission" date="2019-05" db="EMBL/GenBank/DDBJ databases">
        <title>Another draft genome of Portunus trituberculatus and its Hox gene families provides insights of decapod evolution.</title>
        <authorList>
            <person name="Jeong J.-H."/>
            <person name="Song I."/>
            <person name="Kim S."/>
            <person name="Choi T."/>
            <person name="Kim D."/>
            <person name="Ryu S."/>
            <person name="Kim W."/>
        </authorList>
    </citation>
    <scope>NUCLEOTIDE SEQUENCE [LARGE SCALE GENOMIC DNA]</scope>
    <source>
        <tissue evidence="1">Muscle</tissue>
    </source>
</reference>
<keyword evidence="2" id="KW-1185">Reference proteome</keyword>
<organism evidence="1 2">
    <name type="scientific">Portunus trituberculatus</name>
    <name type="common">Swimming crab</name>
    <name type="synonym">Neptunus trituberculatus</name>
    <dbReference type="NCBI Taxonomy" id="210409"/>
    <lineage>
        <taxon>Eukaryota</taxon>
        <taxon>Metazoa</taxon>
        <taxon>Ecdysozoa</taxon>
        <taxon>Arthropoda</taxon>
        <taxon>Crustacea</taxon>
        <taxon>Multicrustacea</taxon>
        <taxon>Malacostraca</taxon>
        <taxon>Eumalacostraca</taxon>
        <taxon>Eucarida</taxon>
        <taxon>Decapoda</taxon>
        <taxon>Pleocyemata</taxon>
        <taxon>Brachyura</taxon>
        <taxon>Eubrachyura</taxon>
        <taxon>Portunoidea</taxon>
        <taxon>Portunidae</taxon>
        <taxon>Portuninae</taxon>
        <taxon>Portunus</taxon>
    </lineage>
</organism>
<dbReference type="AlphaFoldDB" id="A0A5B7D629"/>